<reference evidence="2 3" key="1">
    <citation type="submission" date="2019-04" db="EMBL/GenBank/DDBJ databases">
        <title>Friends and foes A comparative genomics study of 23 Aspergillus species from section Flavi.</title>
        <authorList>
            <consortium name="DOE Joint Genome Institute"/>
            <person name="Kjaerbolling I."/>
            <person name="Vesth T."/>
            <person name="Frisvad J.C."/>
            <person name="Nybo J.L."/>
            <person name="Theobald S."/>
            <person name="Kildgaard S."/>
            <person name="Isbrandt T."/>
            <person name="Kuo A."/>
            <person name="Sato A."/>
            <person name="Lyhne E.K."/>
            <person name="Kogle M.E."/>
            <person name="Wiebenga A."/>
            <person name="Kun R.S."/>
            <person name="Lubbers R.J."/>
            <person name="Makela M.R."/>
            <person name="Barry K."/>
            <person name="Chovatia M."/>
            <person name="Clum A."/>
            <person name="Daum C."/>
            <person name="Haridas S."/>
            <person name="He G."/>
            <person name="LaButti K."/>
            <person name="Lipzen A."/>
            <person name="Mondo S."/>
            <person name="Riley R."/>
            <person name="Salamov A."/>
            <person name="Simmons B.A."/>
            <person name="Magnuson J.K."/>
            <person name="Henrissat B."/>
            <person name="Mortensen U.H."/>
            <person name="Larsen T.O."/>
            <person name="Devries R.P."/>
            <person name="Grigoriev I.V."/>
            <person name="Machida M."/>
            <person name="Baker S.E."/>
            <person name="Andersen M.R."/>
        </authorList>
    </citation>
    <scope>NUCLEOTIDE SEQUENCE [LARGE SCALE GENOMIC DNA]</scope>
    <source>
        <strain evidence="2 3">IBT 18842</strain>
    </source>
</reference>
<feature type="region of interest" description="Disordered" evidence="1">
    <location>
        <begin position="271"/>
        <end position="298"/>
    </location>
</feature>
<evidence type="ECO:0000256" key="1">
    <source>
        <dbReference type="SAM" id="MobiDB-lite"/>
    </source>
</evidence>
<organism evidence="2 3">
    <name type="scientific">Aspergillus avenaceus</name>
    <dbReference type="NCBI Taxonomy" id="36643"/>
    <lineage>
        <taxon>Eukaryota</taxon>
        <taxon>Fungi</taxon>
        <taxon>Dikarya</taxon>
        <taxon>Ascomycota</taxon>
        <taxon>Pezizomycotina</taxon>
        <taxon>Eurotiomycetes</taxon>
        <taxon>Eurotiomycetidae</taxon>
        <taxon>Eurotiales</taxon>
        <taxon>Aspergillaceae</taxon>
        <taxon>Aspergillus</taxon>
        <taxon>Aspergillus subgen. Circumdati</taxon>
    </lineage>
</organism>
<proteinExistence type="predicted"/>
<name>A0A5N6U3K6_ASPAV</name>
<keyword evidence="3" id="KW-1185">Reference proteome</keyword>
<dbReference type="Proteomes" id="UP000325780">
    <property type="component" value="Unassembled WGS sequence"/>
</dbReference>
<dbReference type="EMBL" id="ML742042">
    <property type="protein sequence ID" value="KAE8153205.1"/>
    <property type="molecule type" value="Genomic_DNA"/>
</dbReference>
<evidence type="ECO:0000313" key="3">
    <source>
        <dbReference type="Proteomes" id="UP000325780"/>
    </source>
</evidence>
<accession>A0A5N6U3K6</accession>
<dbReference type="AlphaFoldDB" id="A0A5N6U3K6"/>
<evidence type="ECO:0000313" key="2">
    <source>
        <dbReference type="EMBL" id="KAE8153205.1"/>
    </source>
</evidence>
<dbReference type="OrthoDB" id="5212373at2759"/>
<gene>
    <name evidence="2" type="ORF">BDV25DRAFT_149855</name>
</gene>
<sequence length="298" mass="33592">MCVPTLSSSTYPCMAALVNVSRPPYDTFQSHAAYTPPKNFTRVLYIPRHDSSTPHLPLYDVAKQYHESAAGAVFGSYLQSVKLSYMEKPRGDDMTSRVEYLVDRKDRPEKASGLQVRRRTLDVDHDAMVHVSVPSWTTSEYRLGTGRSSESSMIASFPIAPSIRGEYRIPHPYFTFRLPAQANQPERTLQWQVHPGPNSLFRYTLVDIGCRSVEKGPGPSILAIYIHVGIVVWMPVEFSQGVLLLPEDGDREEEAMVVASLLAMLHQMREDGQMRPRRHAHHSPSSTLGKMASKLRLR</sequence>
<protein>
    <submittedName>
        <fullName evidence="2">Uncharacterized protein</fullName>
    </submittedName>
</protein>